<proteinExistence type="predicted"/>
<dbReference type="InterPro" id="IPR036236">
    <property type="entry name" value="Znf_C2H2_sf"/>
</dbReference>
<keyword evidence="5" id="KW-0539">Nucleus</keyword>
<keyword evidence="2" id="KW-0479">Metal-binding</keyword>
<gene>
    <name evidence="8" type="ORF">HG537_0D03220</name>
</gene>
<evidence type="ECO:0000313" key="9">
    <source>
        <dbReference type="Proteomes" id="UP000510647"/>
    </source>
</evidence>
<organism evidence="8 9">
    <name type="scientific">Torulaspora globosa</name>
    <dbReference type="NCBI Taxonomy" id="48254"/>
    <lineage>
        <taxon>Eukaryota</taxon>
        <taxon>Fungi</taxon>
        <taxon>Dikarya</taxon>
        <taxon>Ascomycota</taxon>
        <taxon>Saccharomycotina</taxon>
        <taxon>Saccharomycetes</taxon>
        <taxon>Saccharomycetales</taxon>
        <taxon>Saccharomycetaceae</taxon>
        <taxon>Torulaspora</taxon>
    </lineage>
</organism>
<dbReference type="InterPro" id="IPR003604">
    <property type="entry name" value="Matrin/U1-like-C_Znf_C2H2"/>
</dbReference>
<sequence length="519" mass="60907">METLESRRAQLEDLEIIEESISSRFERNPGIFYSYLENKASIDNEPLNQYIQNASKANRIYKRNRLRRNRKQIVVQQNEINIFLEESLRRLKSLSDLTGPVNIRSLKDSDATFETFRHNLDEIKEKFKEEMTTPRFQLRDKRFDYAMFSASTARAHPTTILSRNAQDLNVNDIFDREEQYGEILNLEKFHSTWFSVIRDTNCSLLEYYGTLELFLDDTKYLLYPPMDRKNERYAAYLIDISGYLESFFKKANVLLNHTLLDRKIQSAFSKHLNNALEHEQKGYYCVVCCKWFKLTTVFESHQSGKAHKKQFTKRNKALLAEYKVHAYLVLLTKQFTRTKELTERRLAFTAEERMHEMSKLHHEYQASEYKTDEQEQDDKTERVPDANKDSLTNGSFDLPLGPDGLPIPHWLYKLQGLDVTYSCEICANQTFKGRRAFENHFLEPTHTFHLKCLGIQPSLTFKGITRIKEAQELWQTHQASTGRQASPGRQGSLELEVEDQEGNVLPEKVYQELKKQGLV</sequence>
<dbReference type="Pfam" id="PF16958">
    <property type="entry name" value="PRP9_N"/>
    <property type="match status" value="1"/>
</dbReference>
<feature type="compositionally biased region" description="Basic and acidic residues" evidence="6">
    <location>
        <begin position="366"/>
        <end position="388"/>
    </location>
</feature>
<keyword evidence="3" id="KW-0863">Zinc-finger</keyword>
<dbReference type="Gene3D" id="3.30.160.60">
    <property type="entry name" value="Classic Zinc Finger"/>
    <property type="match status" value="1"/>
</dbReference>
<comment type="subcellular location">
    <subcellularLocation>
        <location evidence="1">Nucleus</location>
    </subcellularLocation>
</comment>
<dbReference type="OrthoDB" id="2160351at2759"/>
<dbReference type="Proteomes" id="UP000510647">
    <property type="component" value="Chromosome 4"/>
</dbReference>
<dbReference type="InterPro" id="IPR051421">
    <property type="entry name" value="RNA_Proc_DNA_Dmg_Regulator"/>
</dbReference>
<dbReference type="InterPro" id="IPR031590">
    <property type="entry name" value="PRP9_N"/>
</dbReference>
<dbReference type="GO" id="GO:0000398">
    <property type="term" value="P:mRNA splicing, via spliceosome"/>
    <property type="evidence" value="ECO:0007669"/>
    <property type="project" value="InterPro"/>
</dbReference>
<evidence type="ECO:0000256" key="6">
    <source>
        <dbReference type="SAM" id="MobiDB-lite"/>
    </source>
</evidence>
<dbReference type="PROSITE" id="PS00028">
    <property type="entry name" value="ZINC_FINGER_C2H2_1"/>
    <property type="match status" value="1"/>
</dbReference>
<dbReference type="PANTHER" id="PTHR12786:SF2">
    <property type="entry name" value="SPLICING FACTOR 3A SUBUNIT 3"/>
    <property type="match status" value="1"/>
</dbReference>
<dbReference type="SUPFAM" id="SSF57667">
    <property type="entry name" value="beta-beta-alpha zinc fingers"/>
    <property type="match status" value="1"/>
</dbReference>
<dbReference type="SMART" id="SM00355">
    <property type="entry name" value="ZnF_C2H2"/>
    <property type="match status" value="2"/>
</dbReference>
<keyword evidence="4" id="KW-0862">Zinc</keyword>
<dbReference type="Pfam" id="PF11931">
    <property type="entry name" value="SF3a60_Prp9_C"/>
    <property type="match status" value="1"/>
</dbReference>
<feature type="domain" description="C2H2-type" evidence="7">
    <location>
        <begin position="285"/>
        <end position="307"/>
    </location>
</feature>
<dbReference type="InterPro" id="IPR031774">
    <property type="entry name" value="SF3A3_dom"/>
</dbReference>
<dbReference type="AlphaFoldDB" id="A0A7H9HSM9"/>
<protein>
    <recommendedName>
        <fullName evidence="7">C2H2-type domain-containing protein</fullName>
    </recommendedName>
</protein>
<dbReference type="SMART" id="SM00451">
    <property type="entry name" value="ZnF_U1"/>
    <property type="match status" value="1"/>
</dbReference>
<evidence type="ECO:0000256" key="5">
    <source>
        <dbReference type="ARBA" id="ARBA00023242"/>
    </source>
</evidence>
<reference evidence="8 9" key="1">
    <citation type="submission" date="2020-06" db="EMBL/GenBank/DDBJ databases">
        <title>The yeast mating-type switching endonuclease HO is a domesticated member of an unorthodox homing genetic element family.</title>
        <authorList>
            <person name="Coughlan A.Y."/>
            <person name="Lombardi L."/>
            <person name="Braun-Galleani S."/>
            <person name="Martos A.R."/>
            <person name="Galeote V."/>
            <person name="Bigey F."/>
            <person name="Dequin S."/>
            <person name="Byrne K.P."/>
            <person name="Wolfe K.H."/>
        </authorList>
    </citation>
    <scope>NUCLEOTIDE SEQUENCE [LARGE SCALE GENOMIC DNA]</scope>
    <source>
        <strain evidence="8 9">CBS2947</strain>
    </source>
</reference>
<evidence type="ECO:0000259" key="7">
    <source>
        <dbReference type="PROSITE" id="PS00028"/>
    </source>
</evidence>
<evidence type="ECO:0000256" key="1">
    <source>
        <dbReference type="ARBA" id="ARBA00004123"/>
    </source>
</evidence>
<accession>A0A7H9HSM9</accession>
<feature type="region of interest" description="Disordered" evidence="6">
    <location>
        <begin position="366"/>
        <end position="398"/>
    </location>
</feature>
<dbReference type="PANTHER" id="PTHR12786">
    <property type="entry name" value="SPLICING FACTOR SF3A-RELATED"/>
    <property type="match status" value="1"/>
</dbReference>
<dbReference type="Pfam" id="PF16837">
    <property type="entry name" value="SF3A3"/>
    <property type="match status" value="1"/>
</dbReference>
<name>A0A7H9HSM9_9SACH</name>
<dbReference type="GO" id="GO:0008270">
    <property type="term" value="F:zinc ion binding"/>
    <property type="evidence" value="ECO:0007669"/>
    <property type="project" value="UniProtKB-KW"/>
</dbReference>
<evidence type="ECO:0000256" key="2">
    <source>
        <dbReference type="ARBA" id="ARBA00022723"/>
    </source>
</evidence>
<dbReference type="GO" id="GO:0003723">
    <property type="term" value="F:RNA binding"/>
    <property type="evidence" value="ECO:0007669"/>
    <property type="project" value="InterPro"/>
</dbReference>
<dbReference type="EMBL" id="CP059270">
    <property type="protein sequence ID" value="QLQ80321.1"/>
    <property type="molecule type" value="Genomic_DNA"/>
</dbReference>
<dbReference type="InterPro" id="IPR024598">
    <property type="entry name" value="SF3a60/Prp9_C"/>
</dbReference>
<keyword evidence="9" id="KW-1185">Reference proteome</keyword>
<dbReference type="Pfam" id="PF12171">
    <property type="entry name" value="zf-C2H2_jaz"/>
    <property type="match status" value="1"/>
</dbReference>
<dbReference type="GO" id="GO:0005681">
    <property type="term" value="C:spliceosomal complex"/>
    <property type="evidence" value="ECO:0007669"/>
    <property type="project" value="InterPro"/>
</dbReference>
<dbReference type="InterPro" id="IPR013087">
    <property type="entry name" value="Znf_C2H2_type"/>
</dbReference>
<evidence type="ECO:0000256" key="4">
    <source>
        <dbReference type="ARBA" id="ARBA00022833"/>
    </source>
</evidence>
<evidence type="ECO:0000313" key="8">
    <source>
        <dbReference type="EMBL" id="QLQ80321.1"/>
    </source>
</evidence>
<evidence type="ECO:0000256" key="3">
    <source>
        <dbReference type="ARBA" id="ARBA00022771"/>
    </source>
</evidence>
<dbReference type="InterPro" id="IPR022755">
    <property type="entry name" value="Znf_C2H2_jaz"/>
</dbReference>